<dbReference type="AlphaFoldDB" id="A0AAD7LQQ2"/>
<name>A0AAD7LQQ2_QUISA</name>
<dbReference type="PANTHER" id="PTHR11926">
    <property type="entry name" value="GLUCOSYL/GLUCURONOSYL TRANSFERASES"/>
    <property type="match status" value="1"/>
</dbReference>
<evidence type="ECO:0000313" key="3">
    <source>
        <dbReference type="Proteomes" id="UP001163823"/>
    </source>
</evidence>
<keyword evidence="3" id="KW-1185">Reference proteome</keyword>
<comment type="similarity">
    <text evidence="1">Belongs to the UDP-glycosyltransferase family.</text>
</comment>
<protein>
    <submittedName>
        <fullName evidence="2">Glycosyltransferase</fullName>
    </submittedName>
</protein>
<dbReference type="Gene3D" id="3.40.50.2000">
    <property type="entry name" value="Glycogen Phosphorylase B"/>
    <property type="match status" value="1"/>
</dbReference>
<sequence>MEKARKACKPHCIVLAYPGPGHINPQLQFSKRLGHKGVKVTLVTTRFISKSLLNYKESSSSTIELETISDGFDDGGIADAESSEAYLDRFQQEGQQTLAELLEKLGSSGNPVDCIVCNAFLPWALDIAKQFGLIGAVFLTQCNAVNNIYYHIQQGKLKLPFVWY</sequence>
<dbReference type="KEGG" id="qsa:O6P43_017037"/>
<proteinExistence type="inferred from homology"/>
<dbReference type="PANTHER" id="PTHR11926:SF1540">
    <property type="entry name" value="GLYCOSYLTRANSFERASE"/>
    <property type="match status" value="1"/>
</dbReference>
<comment type="caution">
    <text evidence="2">The sequence shown here is derived from an EMBL/GenBank/DDBJ whole genome shotgun (WGS) entry which is preliminary data.</text>
</comment>
<evidence type="ECO:0000256" key="1">
    <source>
        <dbReference type="ARBA" id="ARBA00009995"/>
    </source>
</evidence>
<dbReference type="Proteomes" id="UP001163823">
    <property type="component" value="Chromosome 7"/>
</dbReference>
<dbReference type="GO" id="GO:0080043">
    <property type="term" value="F:quercetin 3-O-glucosyltransferase activity"/>
    <property type="evidence" value="ECO:0007669"/>
    <property type="project" value="TreeGrafter"/>
</dbReference>
<dbReference type="SUPFAM" id="SSF53756">
    <property type="entry name" value="UDP-Glycosyltransferase/glycogen phosphorylase"/>
    <property type="match status" value="1"/>
</dbReference>
<gene>
    <name evidence="2" type="ORF">O6P43_017037</name>
</gene>
<evidence type="ECO:0000313" key="2">
    <source>
        <dbReference type="EMBL" id="KAJ7961726.1"/>
    </source>
</evidence>
<dbReference type="EMBL" id="JARAOO010000007">
    <property type="protein sequence ID" value="KAJ7961726.1"/>
    <property type="molecule type" value="Genomic_DNA"/>
</dbReference>
<organism evidence="2 3">
    <name type="scientific">Quillaja saponaria</name>
    <name type="common">Soap bark tree</name>
    <dbReference type="NCBI Taxonomy" id="32244"/>
    <lineage>
        <taxon>Eukaryota</taxon>
        <taxon>Viridiplantae</taxon>
        <taxon>Streptophyta</taxon>
        <taxon>Embryophyta</taxon>
        <taxon>Tracheophyta</taxon>
        <taxon>Spermatophyta</taxon>
        <taxon>Magnoliopsida</taxon>
        <taxon>eudicotyledons</taxon>
        <taxon>Gunneridae</taxon>
        <taxon>Pentapetalae</taxon>
        <taxon>rosids</taxon>
        <taxon>fabids</taxon>
        <taxon>Fabales</taxon>
        <taxon>Quillajaceae</taxon>
        <taxon>Quillaja</taxon>
    </lineage>
</organism>
<accession>A0AAD7LQQ2</accession>
<reference evidence="2" key="1">
    <citation type="journal article" date="2023" name="Science">
        <title>Elucidation of the pathway for biosynthesis of saponin adjuvants from the soapbark tree.</title>
        <authorList>
            <person name="Reed J."/>
            <person name="Orme A."/>
            <person name="El-Demerdash A."/>
            <person name="Owen C."/>
            <person name="Martin L.B.B."/>
            <person name="Misra R.C."/>
            <person name="Kikuchi S."/>
            <person name="Rejzek M."/>
            <person name="Martin A.C."/>
            <person name="Harkess A."/>
            <person name="Leebens-Mack J."/>
            <person name="Louveau T."/>
            <person name="Stephenson M.J."/>
            <person name="Osbourn A."/>
        </authorList>
    </citation>
    <scope>NUCLEOTIDE SEQUENCE</scope>
    <source>
        <strain evidence="2">S10</strain>
    </source>
</reference>
<dbReference type="GO" id="GO:0080044">
    <property type="term" value="F:quercetin 7-O-glucosyltransferase activity"/>
    <property type="evidence" value="ECO:0007669"/>
    <property type="project" value="TreeGrafter"/>
</dbReference>